<evidence type="ECO:0000313" key="2">
    <source>
        <dbReference type="Proteomes" id="UP000828941"/>
    </source>
</evidence>
<dbReference type="Proteomes" id="UP000828941">
    <property type="component" value="Chromosome 5"/>
</dbReference>
<name>A0ACB9PDI2_BAUVA</name>
<dbReference type="EMBL" id="CM039430">
    <property type="protein sequence ID" value="KAI4346112.1"/>
    <property type="molecule type" value="Genomic_DNA"/>
</dbReference>
<organism evidence="1 2">
    <name type="scientific">Bauhinia variegata</name>
    <name type="common">Purple orchid tree</name>
    <name type="synonym">Phanera variegata</name>
    <dbReference type="NCBI Taxonomy" id="167791"/>
    <lineage>
        <taxon>Eukaryota</taxon>
        <taxon>Viridiplantae</taxon>
        <taxon>Streptophyta</taxon>
        <taxon>Embryophyta</taxon>
        <taxon>Tracheophyta</taxon>
        <taxon>Spermatophyta</taxon>
        <taxon>Magnoliopsida</taxon>
        <taxon>eudicotyledons</taxon>
        <taxon>Gunneridae</taxon>
        <taxon>Pentapetalae</taxon>
        <taxon>rosids</taxon>
        <taxon>fabids</taxon>
        <taxon>Fabales</taxon>
        <taxon>Fabaceae</taxon>
        <taxon>Cercidoideae</taxon>
        <taxon>Cercideae</taxon>
        <taxon>Bauhiniinae</taxon>
        <taxon>Bauhinia</taxon>
    </lineage>
</organism>
<proteinExistence type="predicted"/>
<accession>A0ACB9PDI2</accession>
<evidence type="ECO:0000313" key="1">
    <source>
        <dbReference type="EMBL" id="KAI4346112.1"/>
    </source>
</evidence>
<gene>
    <name evidence="1" type="ORF">L6164_013192</name>
</gene>
<protein>
    <submittedName>
        <fullName evidence="1">Uncharacterized protein</fullName>
    </submittedName>
</protein>
<comment type="caution">
    <text evidence="1">The sequence shown here is derived from an EMBL/GenBank/DDBJ whole genome shotgun (WGS) entry which is preliminary data.</text>
</comment>
<sequence length="245" mass="27862">MDEVEEVESVKREWSEAYSQTQDHIKAIGEYRKSGKIEEKNSLLRLNVMAQYGLSLLSLLELRLGLLARRLPTDKEVESAGVLLESLKAQSHTLQLNLRNANLQANANKGKSAQEERDLLLGGEDESTASRCNLQTEAAMKSAAESITENLHRTSQLIDQAKLEIERRKTTLMTIGQNCSAQYTGISFSMEQQAKDYFNKKFEWLIIEDIVNDNTEEELMRLILESRWRQQAGSSAKRIRTQPES</sequence>
<keyword evidence="2" id="KW-1185">Reference proteome</keyword>
<reference evidence="1 2" key="1">
    <citation type="journal article" date="2022" name="DNA Res.">
        <title>Chromosomal-level genome assembly of the orchid tree Bauhinia variegata (Leguminosae; Cercidoideae) supports the allotetraploid origin hypothesis of Bauhinia.</title>
        <authorList>
            <person name="Zhong Y."/>
            <person name="Chen Y."/>
            <person name="Zheng D."/>
            <person name="Pang J."/>
            <person name="Liu Y."/>
            <person name="Luo S."/>
            <person name="Meng S."/>
            <person name="Qian L."/>
            <person name="Wei D."/>
            <person name="Dai S."/>
            <person name="Zhou R."/>
        </authorList>
    </citation>
    <scope>NUCLEOTIDE SEQUENCE [LARGE SCALE GENOMIC DNA]</scope>
    <source>
        <strain evidence="1">BV-YZ2020</strain>
    </source>
</reference>